<gene>
    <name evidence="1" type="ORF">B0I31_11287</name>
</gene>
<evidence type="ECO:0000313" key="2">
    <source>
        <dbReference type="Proteomes" id="UP000241118"/>
    </source>
</evidence>
<reference evidence="1 2" key="1">
    <citation type="submission" date="2018-03" db="EMBL/GenBank/DDBJ databases">
        <title>Genomic Encyclopedia of Type Strains, Phase III (KMG-III): the genomes of soil and plant-associated and newly described type strains.</title>
        <authorList>
            <person name="Whitman W."/>
        </authorList>
    </citation>
    <scope>NUCLEOTIDE SEQUENCE [LARGE SCALE GENOMIC DNA]</scope>
    <source>
        <strain evidence="1 2">CGMCC 4.7097</strain>
    </source>
</reference>
<dbReference type="OrthoDB" id="4212258at2"/>
<organism evidence="1 2">
    <name type="scientific">Saccharothrix carnea</name>
    <dbReference type="NCBI Taxonomy" id="1280637"/>
    <lineage>
        <taxon>Bacteria</taxon>
        <taxon>Bacillati</taxon>
        <taxon>Actinomycetota</taxon>
        <taxon>Actinomycetes</taxon>
        <taxon>Pseudonocardiales</taxon>
        <taxon>Pseudonocardiaceae</taxon>
        <taxon>Saccharothrix</taxon>
    </lineage>
</organism>
<keyword evidence="2" id="KW-1185">Reference proteome</keyword>
<evidence type="ECO:0000313" key="1">
    <source>
        <dbReference type="EMBL" id="PSL52618.1"/>
    </source>
</evidence>
<sequence>MAAIPLAEGDLRWVFPDLVEVDPVLVVLRLAASRVERLAGHLGGPGTALVFDHLPGAPYAGLSARAEIDELAFDVHVSLPRDPHRNVLRSPPPWQVEGEISVRCDAIRDCGRHEIETVESAHGTPLDAANGVLAVAGWLFDRGTTEPRGSWRRRDVLSRHR</sequence>
<comment type="caution">
    <text evidence="1">The sequence shown here is derived from an EMBL/GenBank/DDBJ whole genome shotgun (WGS) entry which is preliminary data.</text>
</comment>
<name>A0A2P8I2C2_SACCR</name>
<protein>
    <submittedName>
        <fullName evidence="1">Uncharacterized protein</fullName>
    </submittedName>
</protein>
<dbReference type="Proteomes" id="UP000241118">
    <property type="component" value="Unassembled WGS sequence"/>
</dbReference>
<proteinExistence type="predicted"/>
<dbReference type="EMBL" id="PYAX01000012">
    <property type="protein sequence ID" value="PSL52618.1"/>
    <property type="molecule type" value="Genomic_DNA"/>
</dbReference>
<dbReference type="AlphaFoldDB" id="A0A2P8I2C2"/>
<dbReference type="RefSeq" id="WP_106618793.1">
    <property type="nucleotide sequence ID" value="NZ_PYAX01000012.1"/>
</dbReference>
<accession>A0A2P8I2C2</accession>